<evidence type="ECO:0000313" key="3">
    <source>
        <dbReference type="Proteomes" id="UP000036395"/>
    </source>
</evidence>
<dbReference type="Proteomes" id="UP000036395">
    <property type="component" value="Unassembled WGS sequence"/>
</dbReference>
<dbReference type="InterPro" id="IPR036624">
    <property type="entry name" value="Hcp1-lik_sf"/>
</dbReference>
<dbReference type="AlphaFoldDB" id="A0A0J6JNV5"/>
<evidence type="ECO:0000313" key="2">
    <source>
        <dbReference type="EMBL" id="SEC26039.1"/>
    </source>
</evidence>
<evidence type="ECO:0000313" key="1">
    <source>
        <dbReference type="EMBL" id="KMM85492.1"/>
    </source>
</evidence>
<reference evidence="2 4" key="2">
    <citation type="submission" date="2016-10" db="EMBL/GenBank/DDBJ databases">
        <authorList>
            <person name="Varghese N."/>
            <person name="Submissions S."/>
        </authorList>
    </citation>
    <scope>NUCLEOTIDE SEQUENCE [LARGE SCALE GENOMIC DNA]</scope>
    <source>
        <strain evidence="2 4">BS3652</strain>
    </source>
</reference>
<dbReference type="Pfam" id="PF05638">
    <property type="entry name" value="T6SS_HCP"/>
    <property type="match status" value="1"/>
</dbReference>
<proteinExistence type="predicted"/>
<dbReference type="PANTHER" id="PTHR34319">
    <property type="entry name" value="MAJOR EXPORTED PROTEIN"/>
    <property type="match status" value="1"/>
</dbReference>
<dbReference type="RefSeq" id="WP_048380354.1">
    <property type="nucleotide sequence ID" value="NZ_CAXAOF010000008.1"/>
</dbReference>
<dbReference type="STRING" id="47884.SAMN04490203_2085"/>
<dbReference type="PATRIC" id="fig|47884.3.peg.2252"/>
<dbReference type="EMBL" id="JYLA01000003">
    <property type="protein sequence ID" value="KMM85492.1"/>
    <property type="molecule type" value="Genomic_DNA"/>
</dbReference>
<dbReference type="OrthoDB" id="5674026at2"/>
<comment type="caution">
    <text evidence="1">The sequence shown here is derived from an EMBL/GenBank/DDBJ whole genome shotgun (WGS) entry which is preliminary data.</text>
</comment>
<evidence type="ECO:0000313" key="4">
    <source>
        <dbReference type="Proteomes" id="UP000183155"/>
    </source>
</evidence>
<sequence>MPTPAYLKIIGVTQGLISSGALARESVGNAWQQGREDEILVQALSHGIVVPGGAQSGQRMHKPLIITKVIDKSSPLINTALCTGEELTLCEVKWYRTSGSATQEHFYTMRLKRAVIIGVDLSMPHCQNMETAHFTQLETVHFAYESITWQHEIAGTSGWDIWQGERLG</sequence>
<dbReference type="NCBIfam" id="TIGR03344">
    <property type="entry name" value="VI_effect_Hcp1"/>
    <property type="match status" value="1"/>
</dbReference>
<dbReference type="Proteomes" id="UP000183155">
    <property type="component" value="Unassembled WGS sequence"/>
</dbReference>
<protein>
    <submittedName>
        <fullName evidence="1">Type VI secretion protein</fullName>
    </submittedName>
    <submittedName>
        <fullName evidence="2">Type VI secretion system secreted protein Hcp</fullName>
    </submittedName>
</protein>
<reference evidence="1 3" key="1">
    <citation type="submission" date="2015-02" db="EMBL/GenBank/DDBJ databases">
        <title>Pseudomonas helleri sp. nov. and Pseudomonas weihenstephanensis sp. nov., isolated from raw cows milk.</title>
        <authorList>
            <person name="von Neubeck M."/>
            <person name="Huptas C."/>
            <person name="Wenning M."/>
            <person name="Scherer S."/>
        </authorList>
    </citation>
    <scope>NUCLEOTIDE SEQUENCE [LARGE SCALE GENOMIC DNA]</scope>
    <source>
        <strain evidence="1 3">DSM 21104</strain>
    </source>
</reference>
<keyword evidence="4" id="KW-1185">Reference proteome</keyword>
<dbReference type="SUPFAM" id="SSF141452">
    <property type="entry name" value="Hcp1-like"/>
    <property type="match status" value="1"/>
</dbReference>
<dbReference type="Gene3D" id="2.30.110.20">
    <property type="entry name" value="Hcp1-like"/>
    <property type="match status" value="1"/>
</dbReference>
<organism evidence="1 3">
    <name type="scientific">Pseudomonas taetrolens</name>
    <dbReference type="NCBI Taxonomy" id="47884"/>
    <lineage>
        <taxon>Bacteria</taxon>
        <taxon>Pseudomonadati</taxon>
        <taxon>Pseudomonadota</taxon>
        <taxon>Gammaproteobacteria</taxon>
        <taxon>Pseudomonadales</taxon>
        <taxon>Pseudomonadaceae</taxon>
        <taxon>Pseudomonas</taxon>
    </lineage>
</organism>
<dbReference type="InterPro" id="IPR008514">
    <property type="entry name" value="T6SS_Hcp"/>
</dbReference>
<dbReference type="EMBL" id="FNRS01000001">
    <property type="protein sequence ID" value="SEC26039.1"/>
    <property type="molecule type" value="Genomic_DNA"/>
</dbReference>
<name>A0A0J6JNV5_PSETA</name>
<accession>A0A0J6JNV5</accession>
<dbReference type="InterPro" id="IPR052947">
    <property type="entry name" value="T6SS_Hcp1_domain"/>
</dbReference>
<dbReference type="PANTHER" id="PTHR34319:SF6">
    <property type="entry name" value="MAJOR EXPORTED PROTEIN"/>
    <property type="match status" value="1"/>
</dbReference>
<gene>
    <name evidence="2" type="ORF">SAMN04490203_2085</name>
    <name evidence="1" type="ORF">TU78_09125</name>
</gene>